<sequence>MRARAADADGAVDAAARYYALALAARPGSEVVAIRAYREGLASGDLALARRSLAVLSRAGVAPPDAAVLEFADAVAARRRDRAASAVQKLGDSPLEFLQPVLAAWLAVDGKNPEVALQLASREGDALDRRYASENHALILLATGRTAEGLAAVHAQLGALREDQQFRLAAASLLAGHGKRDAAQALLAGGDPVLVLHRERLGRGPKDDARFGASRFLVRVANDLASEETAPLAIALARAALILDPAFDGARIALAEALSQEGAAAKAREALAAIPAGSPFVREARSAEVTVLARAGDEDAAVRTATALSFEPGGSGEDARRLGDLLAERARFAEAAAAYAVAIEREGAPPNWALLLQHGAALEQAGRWDAALPALRRAVEIAPSEPLALNYLGYAQVERNENLPAAVAMLEQARRLAPEDLNIADSLGWAYFRQGDAARALPLLEEAARANDVSGTVQEHLGDVLWRLGRRYEARYAWSAARLDADEPMDARLAEKISRGLAATGGTPRS</sequence>
<keyword evidence="3" id="KW-1185">Reference proteome</keyword>
<keyword evidence="1" id="KW-0802">TPR repeat</keyword>
<evidence type="ECO:0000256" key="1">
    <source>
        <dbReference type="PROSITE-ProRule" id="PRU00339"/>
    </source>
</evidence>
<evidence type="ECO:0000313" key="3">
    <source>
        <dbReference type="Proteomes" id="UP000292347"/>
    </source>
</evidence>
<dbReference type="EMBL" id="SDPT01000001">
    <property type="protein sequence ID" value="RXZ35245.1"/>
    <property type="molecule type" value="Genomic_DNA"/>
</dbReference>
<proteinExistence type="predicted"/>
<dbReference type="Pfam" id="PF13432">
    <property type="entry name" value="TPR_16"/>
    <property type="match status" value="1"/>
</dbReference>
<organism evidence="2 3">
    <name type="scientific">Sphingomonas desiccabilis</name>
    <dbReference type="NCBI Taxonomy" id="429134"/>
    <lineage>
        <taxon>Bacteria</taxon>
        <taxon>Pseudomonadati</taxon>
        <taxon>Pseudomonadota</taxon>
        <taxon>Alphaproteobacteria</taxon>
        <taxon>Sphingomonadales</taxon>
        <taxon>Sphingomonadaceae</taxon>
        <taxon>Sphingomonas</taxon>
    </lineage>
</organism>
<dbReference type="PROSITE" id="PS50005">
    <property type="entry name" value="TPR"/>
    <property type="match status" value="1"/>
</dbReference>
<dbReference type="OrthoDB" id="9766710at2"/>
<dbReference type="Pfam" id="PF13428">
    <property type="entry name" value="TPR_14"/>
    <property type="match status" value="1"/>
</dbReference>
<dbReference type="RefSeq" id="WP_129341017.1">
    <property type="nucleotide sequence ID" value="NZ_JACIDD010000001.1"/>
</dbReference>
<dbReference type="SMART" id="SM00028">
    <property type="entry name" value="TPR"/>
    <property type="match status" value="3"/>
</dbReference>
<name>A0A4Q2IX78_9SPHN</name>
<dbReference type="InterPro" id="IPR019734">
    <property type="entry name" value="TPR_rpt"/>
</dbReference>
<dbReference type="Gene3D" id="1.25.40.10">
    <property type="entry name" value="Tetratricopeptide repeat domain"/>
    <property type="match status" value="1"/>
</dbReference>
<accession>A0A4Q2IX78</accession>
<gene>
    <name evidence="2" type="ORF">EO081_06355</name>
</gene>
<dbReference type="Proteomes" id="UP000292347">
    <property type="component" value="Unassembled WGS sequence"/>
</dbReference>
<reference evidence="2 3" key="1">
    <citation type="submission" date="2019-01" db="EMBL/GenBank/DDBJ databases">
        <title>Sphingomonas mucosissima sp. nov. and Sphingomonas desiccabilis sp. nov., from biological soil crusts in the Colorado Plateau, USA.</title>
        <authorList>
            <person name="Zhu D."/>
        </authorList>
    </citation>
    <scope>NUCLEOTIDE SEQUENCE [LARGE SCALE GENOMIC DNA]</scope>
    <source>
        <strain evidence="2 3">CP1D</strain>
    </source>
</reference>
<evidence type="ECO:0000313" key="2">
    <source>
        <dbReference type="EMBL" id="RXZ35245.1"/>
    </source>
</evidence>
<protein>
    <submittedName>
        <fullName evidence="2">Tetratricopeptide repeat protein</fullName>
    </submittedName>
</protein>
<dbReference type="PANTHER" id="PTHR12558:SF33">
    <property type="entry name" value="BLL7664 PROTEIN"/>
    <property type="match status" value="1"/>
</dbReference>
<dbReference type="PANTHER" id="PTHR12558">
    <property type="entry name" value="CELL DIVISION CYCLE 16,23,27"/>
    <property type="match status" value="1"/>
</dbReference>
<dbReference type="SUPFAM" id="SSF48452">
    <property type="entry name" value="TPR-like"/>
    <property type="match status" value="1"/>
</dbReference>
<dbReference type="AlphaFoldDB" id="A0A4Q2IX78"/>
<feature type="repeat" description="TPR" evidence="1">
    <location>
        <begin position="352"/>
        <end position="385"/>
    </location>
</feature>
<dbReference type="InterPro" id="IPR011990">
    <property type="entry name" value="TPR-like_helical_dom_sf"/>
</dbReference>
<comment type="caution">
    <text evidence="2">The sequence shown here is derived from an EMBL/GenBank/DDBJ whole genome shotgun (WGS) entry which is preliminary data.</text>
</comment>